<accession>A0AAW2DLX9</accession>
<reference evidence="1 2" key="1">
    <citation type="submission" date="2024-01" db="EMBL/GenBank/DDBJ databases">
        <title>A telomere-to-telomere, gap-free genome of sweet tea (Lithocarpus litseifolius).</title>
        <authorList>
            <person name="Zhou J."/>
        </authorList>
    </citation>
    <scope>NUCLEOTIDE SEQUENCE [LARGE SCALE GENOMIC DNA]</scope>
    <source>
        <strain evidence="1">Zhou-2022a</strain>
        <tissue evidence="1">Leaf</tissue>
    </source>
</reference>
<dbReference type="Proteomes" id="UP001459277">
    <property type="component" value="Unassembled WGS sequence"/>
</dbReference>
<comment type="caution">
    <text evidence="1">The sequence shown here is derived from an EMBL/GenBank/DDBJ whole genome shotgun (WGS) entry which is preliminary data.</text>
</comment>
<dbReference type="EMBL" id="JAZDWU010000002">
    <property type="protein sequence ID" value="KAL0010787.1"/>
    <property type="molecule type" value="Genomic_DNA"/>
</dbReference>
<evidence type="ECO:0000313" key="2">
    <source>
        <dbReference type="Proteomes" id="UP001459277"/>
    </source>
</evidence>
<organism evidence="1 2">
    <name type="scientific">Lithocarpus litseifolius</name>
    <dbReference type="NCBI Taxonomy" id="425828"/>
    <lineage>
        <taxon>Eukaryota</taxon>
        <taxon>Viridiplantae</taxon>
        <taxon>Streptophyta</taxon>
        <taxon>Embryophyta</taxon>
        <taxon>Tracheophyta</taxon>
        <taxon>Spermatophyta</taxon>
        <taxon>Magnoliopsida</taxon>
        <taxon>eudicotyledons</taxon>
        <taxon>Gunneridae</taxon>
        <taxon>Pentapetalae</taxon>
        <taxon>rosids</taxon>
        <taxon>fabids</taxon>
        <taxon>Fagales</taxon>
        <taxon>Fagaceae</taxon>
        <taxon>Lithocarpus</taxon>
    </lineage>
</organism>
<evidence type="ECO:0000313" key="1">
    <source>
        <dbReference type="EMBL" id="KAL0010787.1"/>
    </source>
</evidence>
<protein>
    <submittedName>
        <fullName evidence="1">Uncharacterized protein</fullName>
    </submittedName>
</protein>
<sequence length="97" mass="10735">MSPPSCSPASTKLIFKQISDIKAIQEILALYEKALGQCINKEKTTLFFSKAVPMTTKNDIKNFLGVPEIKEYGKYLGLPAMVGKNRSASLNVIKERV</sequence>
<dbReference type="AlphaFoldDB" id="A0AAW2DLX9"/>
<proteinExistence type="predicted"/>
<name>A0AAW2DLX9_9ROSI</name>
<gene>
    <name evidence="1" type="ORF">SO802_005895</name>
</gene>
<keyword evidence="2" id="KW-1185">Reference proteome</keyword>